<dbReference type="Proteomes" id="UP000005631">
    <property type="component" value="Chromosome"/>
</dbReference>
<dbReference type="InterPro" id="IPR024623">
    <property type="entry name" value="YtxH"/>
</dbReference>
<dbReference type="EMBL" id="CP003156">
    <property type="protein sequence ID" value="AEV33027.1"/>
    <property type="molecule type" value="Genomic_DNA"/>
</dbReference>
<dbReference type="InterPro" id="IPR052928">
    <property type="entry name" value="Desiccation-related_membrane"/>
</dbReference>
<dbReference type="STRING" id="926562.Oweho_2051"/>
<sequence>MSDQSGNVILGTLLGAAVGFAAGILLAPASGKETRETLGEKANEAKDAINDVASKAMNSLKEVKESAERSLRGETALVEKEAGKLKNEVKSKMENA</sequence>
<dbReference type="Pfam" id="PF12732">
    <property type="entry name" value="YtxH"/>
    <property type="match status" value="1"/>
</dbReference>
<dbReference type="PANTHER" id="PTHR35792">
    <property type="entry name" value="GENERAL STRESS PROTEIN"/>
    <property type="match status" value="1"/>
</dbReference>
<dbReference type="OrthoDB" id="598035at2"/>
<gene>
    <name evidence="1" type="ordered locus">Oweho_2051</name>
</gene>
<evidence type="ECO:0000313" key="1">
    <source>
        <dbReference type="EMBL" id="AEV33027.1"/>
    </source>
</evidence>
<dbReference type="eggNOG" id="COG4980">
    <property type="taxonomic scope" value="Bacteria"/>
</dbReference>
<organism evidence="1 2">
    <name type="scientific">Owenweeksia hongkongensis (strain DSM 17368 / CIP 108786 / JCM 12287 / NRRL B-23963 / UST20020801)</name>
    <dbReference type="NCBI Taxonomy" id="926562"/>
    <lineage>
        <taxon>Bacteria</taxon>
        <taxon>Pseudomonadati</taxon>
        <taxon>Bacteroidota</taxon>
        <taxon>Flavobacteriia</taxon>
        <taxon>Flavobacteriales</taxon>
        <taxon>Owenweeksiaceae</taxon>
        <taxon>Owenweeksia</taxon>
    </lineage>
</organism>
<dbReference type="PANTHER" id="PTHR35792:SF2">
    <property type="entry name" value="GENERAL STRESS PROTEIN"/>
    <property type="match status" value="1"/>
</dbReference>
<protein>
    <submittedName>
        <fullName evidence="1">Gas vesicle protein</fullName>
    </submittedName>
</protein>
<dbReference type="HOGENOM" id="CLU_105320_4_2_10"/>
<name>G8R3H1_OWEHD</name>
<reference evidence="1 2" key="1">
    <citation type="journal article" date="2012" name="Stand. Genomic Sci.">
        <title>Genome sequence of the orange-pigmented seawater bacterium Owenweeksia hongkongensis type strain (UST20020801(T)).</title>
        <authorList>
            <person name="Riedel T."/>
            <person name="Held B."/>
            <person name="Nolan M."/>
            <person name="Lucas S."/>
            <person name="Lapidus A."/>
            <person name="Tice H."/>
            <person name="Del Rio T.G."/>
            <person name="Cheng J.F."/>
            <person name="Han C."/>
            <person name="Tapia R."/>
            <person name="Goodwin L.A."/>
            <person name="Pitluck S."/>
            <person name="Liolios K."/>
            <person name="Mavromatis K."/>
            <person name="Pagani I."/>
            <person name="Ivanova N."/>
            <person name="Mikhailova N."/>
            <person name="Pati A."/>
            <person name="Chen A."/>
            <person name="Palaniappan K."/>
            <person name="Rohde M."/>
            <person name="Tindall B.J."/>
            <person name="Detter J.C."/>
            <person name="Goker M."/>
            <person name="Woyke T."/>
            <person name="Bristow J."/>
            <person name="Eisen J.A."/>
            <person name="Markowitz V."/>
            <person name="Hugenholtz P."/>
            <person name="Klenk H.P."/>
            <person name="Kyrpides N.C."/>
        </authorList>
    </citation>
    <scope>NUCLEOTIDE SEQUENCE</scope>
    <source>
        <strain evidence="2">DSM 17368 / JCM 12287 / NRRL B-23963</strain>
    </source>
</reference>
<dbReference type="RefSeq" id="WP_014202377.1">
    <property type="nucleotide sequence ID" value="NC_016599.1"/>
</dbReference>
<dbReference type="AlphaFoldDB" id="G8R3H1"/>
<dbReference type="KEGG" id="oho:Oweho_2051"/>
<proteinExistence type="predicted"/>
<keyword evidence="2" id="KW-1185">Reference proteome</keyword>
<accession>G8R3H1</accession>
<evidence type="ECO:0000313" key="2">
    <source>
        <dbReference type="Proteomes" id="UP000005631"/>
    </source>
</evidence>